<dbReference type="EMBL" id="QJJK01000005">
    <property type="protein sequence ID" value="PXW59080.1"/>
    <property type="molecule type" value="Genomic_DNA"/>
</dbReference>
<dbReference type="PROSITE" id="PS01124">
    <property type="entry name" value="HTH_ARAC_FAMILY_2"/>
    <property type="match status" value="1"/>
</dbReference>
<evidence type="ECO:0000256" key="2">
    <source>
        <dbReference type="ARBA" id="ARBA00023163"/>
    </source>
</evidence>
<reference evidence="3 4" key="1">
    <citation type="submission" date="2018-05" db="EMBL/GenBank/DDBJ databases">
        <title>Genomic Encyclopedia of Type Strains, Phase IV (KMG-IV): sequencing the most valuable type-strain genomes for metagenomic binning, comparative biology and taxonomic classification.</title>
        <authorList>
            <person name="Goeker M."/>
        </authorList>
    </citation>
    <scope>NUCLEOTIDE SEQUENCE [LARGE SCALE GENOMIC DNA]</scope>
    <source>
        <strain evidence="3 4">DSM 6462</strain>
    </source>
</reference>
<dbReference type="GO" id="GO:0003700">
    <property type="term" value="F:DNA-binding transcription factor activity"/>
    <property type="evidence" value="ECO:0007669"/>
    <property type="project" value="InterPro"/>
</dbReference>
<dbReference type="RefSeq" id="WP_146227339.1">
    <property type="nucleotide sequence ID" value="NZ_CAKNFM010000006.1"/>
</dbReference>
<evidence type="ECO:0000313" key="4">
    <source>
        <dbReference type="Proteomes" id="UP000248021"/>
    </source>
</evidence>
<sequence>MTSTTTSRIVWPRPGMAGCVFCTIIRDTRGVTLDAAQRFNFFPAAPLCSIAWVLAGDCHLIDHPDQMEDPAMGKKVPALSVFGPQLGPLVSWNPGETYGVSISFYPDAFSAMTGLDLSRFTGRMVEAEAVLPERMLMSCRSFADAVRRDDVENSLPALEAELQDIWAGARPAGIGAIRSIEDWSRYLLHRAAMTDLGRSTRQIARRIKSWTGVSRRDIQGLGHTEQLYAKLHEALEKDDVDWAQLAATTGFADQAHMIRQMRRHTGLTPEQLRRRAREHEAFWAYRLLEQYFTMPDAR</sequence>
<dbReference type="OrthoDB" id="9806208at2"/>
<comment type="caution">
    <text evidence="3">The sequence shown here is derived from an EMBL/GenBank/DDBJ whole genome shotgun (WGS) entry which is preliminary data.</text>
</comment>
<organism evidence="3 4">
    <name type="scientific">Chelatococcus asaccharovorans</name>
    <dbReference type="NCBI Taxonomy" id="28210"/>
    <lineage>
        <taxon>Bacteria</taxon>
        <taxon>Pseudomonadati</taxon>
        <taxon>Pseudomonadota</taxon>
        <taxon>Alphaproteobacteria</taxon>
        <taxon>Hyphomicrobiales</taxon>
        <taxon>Chelatococcaceae</taxon>
        <taxon>Chelatococcus</taxon>
    </lineage>
</organism>
<evidence type="ECO:0000313" key="3">
    <source>
        <dbReference type="EMBL" id="PXW59080.1"/>
    </source>
</evidence>
<gene>
    <name evidence="3" type="ORF">C7450_105432</name>
</gene>
<dbReference type="AlphaFoldDB" id="A0A2V3U8Q1"/>
<dbReference type="InterPro" id="IPR009057">
    <property type="entry name" value="Homeodomain-like_sf"/>
</dbReference>
<name>A0A2V3U8Q1_9HYPH</name>
<dbReference type="Pfam" id="PF12833">
    <property type="entry name" value="HTH_18"/>
    <property type="match status" value="1"/>
</dbReference>
<dbReference type="Gene3D" id="1.10.10.60">
    <property type="entry name" value="Homeodomain-like"/>
    <property type="match status" value="1"/>
</dbReference>
<evidence type="ECO:0000256" key="1">
    <source>
        <dbReference type="ARBA" id="ARBA00023015"/>
    </source>
</evidence>
<keyword evidence="4" id="KW-1185">Reference proteome</keyword>
<accession>A0A2V3U8Q1</accession>
<proteinExistence type="predicted"/>
<keyword evidence="2" id="KW-0804">Transcription</keyword>
<protein>
    <submittedName>
        <fullName evidence="3">AraC family transcriptional regulator</fullName>
    </submittedName>
</protein>
<keyword evidence="1" id="KW-0805">Transcription regulation</keyword>
<dbReference type="InterPro" id="IPR018060">
    <property type="entry name" value="HTH_AraC"/>
</dbReference>
<dbReference type="SUPFAM" id="SSF46689">
    <property type="entry name" value="Homeodomain-like"/>
    <property type="match status" value="1"/>
</dbReference>
<dbReference type="GO" id="GO:0043565">
    <property type="term" value="F:sequence-specific DNA binding"/>
    <property type="evidence" value="ECO:0007669"/>
    <property type="project" value="InterPro"/>
</dbReference>
<dbReference type="Proteomes" id="UP000248021">
    <property type="component" value="Unassembled WGS sequence"/>
</dbReference>